<keyword evidence="1" id="KW-0175">Coiled coil</keyword>
<accession>A0A4S8KWX1</accession>
<gene>
    <name evidence="2" type="ORF">K435DRAFT_874501</name>
</gene>
<reference evidence="2 3" key="1">
    <citation type="journal article" date="2019" name="Nat. Ecol. Evol.">
        <title>Megaphylogeny resolves global patterns of mushroom evolution.</title>
        <authorList>
            <person name="Varga T."/>
            <person name="Krizsan K."/>
            <person name="Foldi C."/>
            <person name="Dima B."/>
            <person name="Sanchez-Garcia M."/>
            <person name="Sanchez-Ramirez S."/>
            <person name="Szollosi G.J."/>
            <person name="Szarkandi J.G."/>
            <person name="Papp V."/>
            <person name="Albert L."/>
            <person name="Andreopoulos W."/>
            <person name="Angelini C."/>
            <person name="Antonin V."/>
            <person name="Barry K.W."/>
            <person name="Bougher N.L."/>
            <person name="Buchanan P."/>
            <person name="Buyck B."/>
            <person name="Bense V."/>
            <person name="Catcheside P."/>
            <person name="Chovatia M."/>
            <person name="Cooper J."/>
            <person name="Damon W."/>
            <person name="Desjardin D."/>
            <person name="Finy P."/>
            <person name="Geml J."/>
            <person name="Haridas S."/>
            <person name="Hughes K."/>
            <person name="Justo A."/>
            <person name="Karasinski D."/>
            <person name="Kautmanova I."/>
            <person name="Kiss B."/>
            <person name="Kocsube S."/>
            <person name="Kotiranta H."/>
            <person name="LaButti K.M."/>
            <person name="Lechner B.E."/>
            <person name="Liimatainen K."/>
            <person name="Lipzen A."/>
            <person name="Lukacs Z."/>
            <person name="Mihaltcheva S."/>
            <person name="Morgado L.N."/>
            <person name="Niskanen T."/>
            <person name="Noordeloos M.E."/>
            <person name="Ohm R.A."/>
            <person name="Ortiz-Santana B."/>
            <person name="Ovrebo C."/>
            <person name="Racz N."/>
            <person name="Riley R."/>
            <person name="Savchenko A."/>
            <person name="Shiryaev A."/>
            <person name="Soop K."/>
            <person name="Spirin V."/>
            <person name="Szebenyi C."/>
            <person name="Tomsovsky M."/>
            <person name="Tulloss R.E."/>
            <person name="Uehling J."/>
            <person name="Grigoriev I.V."/>
            <person name="Vagvolgyi C."/>
            <person name="Papp T."/>
            <person name="Martin F.M."/>
            <person name="Miettinen O."/>
            <person name="Hibbett D.S."/>
            <person name="Nagy L.G."/>
        </authorList>
    </citation>
    <scope>NUCLEOTIDE SEQUENCE [LARGE SCALE GENOMIC DNA]</scope>
    <source>
        <strain evidence="2 3">CBS 962.96</strain>
    </source>
</reference>
<feature type="coiled-coil region" evidence="1">
    <location>
        <begin position="66"/>
        <end position="93"/>
    </location>
</feature>
<dbReference type="AlphaFoldDB" id="A0A4S8KWX1"/>
<evidence type="ECO:0000313" key="2">
    <source>
        <dbReference type="EMBL" id="THU80321.1"/>
    </source>
</evidence>
<dbReference type="OrthoDB" id="4250793at2759"/>
<dbReference type="Proteomes" id="UP000297245">
    <property type="component" value="Unassembled WGS sequence"/>
</dbReference>
<protein>
    <submittedName>
        <fullName evidence="2">Uncharacterized protein</fullName>
    </submittedName>
</protein>
<proteinExistence type="predicted"/>
<keyword evidence="3" id="KW-1185">Reference proteome</keyword>
<evidence type="ECO:0000256" key="1">
    <source>
        <dbReference type="SAM" id="Coils"/>
    </source>
</evidence>
<name>A0A4S8KWX1_DENBC</name>
<sequence length="108" mass="12227">MRPNPSKNVWASNIDSSVNVTAFYNGIFGGNVSAGVKNETQYKTLDKGTFFVRHPDSLQAFSIVEIWSLLRDAKELRDIADQLENAFNHLKDHPEIHHTRVTLTIESD</sequence>
<evidence type="ECO:0000313" key="3">
    <source>
        <dbReference type="Proteomes" id="UP000297245"/>
    </source>
</evidence>
<dbReference type="EMBL" id="ML179916">
    <property type="protein sequence ID" value="THU80321.1"/>
    <property type="molecule type" value="Genomic_DNA"/>
</dbReference>
<organism evidence="2 3">
    <name type="scientific">Dendrothele bispora (strain CBS 962.96)</name>
    <dbReference type="NCBI Taxonomy" id="1314807"/>
    <lineage>
        <taxon>Eukaryota</taxon>
        <taxon>Fungi</taxon>
        <taxon>Dikarya</taxon>
        <taxon>Basidiomycota</taxon>
        <taxon>Agaricomycotina</taxon>
        <taxon>Agaricomycetes</taxon>
        <taxon>Agaricomycetidae</taxon>
        <taxon>Agaricales</taxon>
        <taxon>Agaricales incertae sedis</taxon>
        <taxon>Dendrothele</taxon>
    </lineage>
</organism>